<proteinExistence type="predicted"/>
<dbReference type="Gene3D" id="1.20.1250.20">
    <property type="entry name" value="MFS general substrate transporter like domains"/>
    <property type="match status" value="1"/>
</dbReference>
<evidence type="ECO:0000256" key="1">
    <source>
        <dbReference type="ARBA" id="ARBA00004651"/>
    </source>
</evidence>
<evidence type="ECO:0000256" key="3">
    <source>
        <dbReference type="ARBA" id="ARBA00022475"/>
    </source>
</evidence>
<evidence type="ECO:0000256" key="5">
    <source>
        <dbReference type="ARBA" id="ARBA00022989"/>
    </source>
</evidence>
<feature type="transmembrane region" description="Helical" evidence="7">
    <location>
        <begin position="153"/>
        <end position="174"/>
    </location>
</feature>
<dbReference type="GO" id="GO:0005886">
    <property type="term" value="C:plasma membrane"/>
    <property type="evidence" value="ECO:0007669"/>
    <property type="project" value="UniProtKB-SubCell"/>
</dbReference>
<evidence type="ECO:0000313" key="10">
    <source>
        <dbReference type="Proteomes" id="UP001228113"/>
    </source>
</evidence>
<feature type="transmembrane region" description="Helical" evidence="7">
    <location>
        <begin position="282"/>
        <end position="300"/>
    </location>
</feature>
<feature type="transmembrane region" description="Helical" evidence="7">
    <location>
        <begin position="65"/>
        <end position="83"/>
    </location>
</feature>
<dbReference type="GO" id="GO:0022857">
    <property type="term" value="F:transmembrane transporter activity"/>
    <property type="evidence" value="ECO:0007669"/>
    <property type="project" value="InterPro"/>
</dbReference>
<gene>
    <name evidence="9" type="ORF">METESE_05680</name>
</gene>
<evidence type="ECO:0000259" key="8">
    <source>
        <dbReference type="PROSITE" id="PS50850"/>
    </source>
</evidence>
<feature type="domain" description="Major facilitator superfamily (MFS) profile" evidence="8">
    <location>
        <begin position="1"/>
        <end position="177"/>
    </location>
</feature>
<evidence type="ECO:0000256" key="6">
    <source>
        <dbReference type="ARBA" id="ARBA00023136"/>
    </source>
</evidence>
<sequence>MWALALGTLINRMGTMVMFFLALYLVQGRGWTEGEAATALALYGAGALAASPFSGWLADRYGHRRVLVLSLVLSAGLMLLLPYLVHRGAMLACITLWSAALQGYWPSSMALITDLVAPGQRKQAFVLHRLASNLGVSVGPALGGLIAAHSYPAVFWLDALTTFLGVGVILAWVRPGAAPAAPAEAGRTAWRNPRLLRLLLALLPATLAFTQIHGAFPLYVCVDRGHGTAVFGLFFTFNTLLILLFEVAVNERLARWTHGAQLAAGALCIGAGFGALGLVGSLGLIAAATAVWTLGEMIYLPASTDAVAAMAPPDRRGQYLGFYSLTWTFALTAGPWLGLHAHAWGGPRLVFGACAVLGAAGAALLRGFRE</sequence>
<evidence type="ECO:0000256" key="7">
    <source>
        <dbReference type="SAM" id="Phobius"/>
    </source>
</evidence>
<comment type="subcellular location">
    <subcellularLocation>
        <location evidence="1">Cell membrane</location>
        <topology evidence="1">Multi-pass membrane protein</topology>
    </subcellularLocation>
</comment>
<feature type="transmembrane region" description="Helical" evidence="7">
    <location>
        <begin position="256"/>
        <end position="276"/>
    </location>
</feature>
<dbReference type="AlphaFoldDB" id="A0AA48GTZ4"/>
<dbReference type="InterPro" id="IPR011701">
    <property type="entry name" value="MFS"/>
</dbReference>
<keyword evidence="5 7" id="KW-1133">Transmembrane helix</keyword>
<dbReference type="SUPFAM" id="SSF103473">
    <property type="entry name" value="MFS general substrate transporter"/>
    <property type="match status" value="1"/>
</dbReference>
<accession>A0AA48GTZ4</accession>
<feature type="transmembrane region" description="Helical" evidence="7">
    <location>
        <begin position="228"/>
        <end position="249"/>
    </location>
</feature>
<dbReference type="PANTHER" id="PTHR23517">
    <property type="entry name" value="RESISTANCE PROTEIN MDTM, PUTATIVE-RELATED-RELATED"/>
    <property type="match status" value="1"/>
</dbReference>
<feature type="transmembrane region" description="Helical" evidence="7">
    <location>
        <begin position="126"/>
        <end position="147"/>
    </location>
</feature>
<reference evidence="9" key="1">
    <citation type="journal article" date="2023" name="Int. J. Syst. Evol. Microbiol.">
        <title>Mesoterricola silvestris gen. nov., sp. nov., Mesoterricola sediminis sp. nov., Geothrix oryzae sp. nov., Geothrix edaphica sp. nov., Geothrix rubra sp. nov., and Geothrix limicola sp. nov., six novel members of Acidobacteriota isolated from soils.</title>
        <authorList>
            <person name="Itoh H."/>
            <person name="Sugisawa Y."/>
            <person name="Mise K."/>
            <person name="Xu Z."/>
            <person name="Kuniyasu M."/>
            <person name="Ushijima N."/>
            <person name="Kawano K."/>
            <person name="Kobayashi E."/>
            <person name="Shiratori Y."/>
            <person name="Masuda Y."/>
            <person name="Senoo K."/>
        </authorList>
    </citation>
    <scope>NUCLEOTIDE SEQUENCE</scope>
    <source>
        <strain evidence="9">W786</strain>
    </source>
</reference>
<dbReference type="KEGG" id="msea:METESE_05680"/>
<evidence type="ECO:0000256" key="2">
    <source>
        <dbReference type="ARBA" id="ARBA00022448"/>
    </source>
</evidence>
<name>A0AA48GTZ4_9BACT</name>
<dbReference type="InterPro" id="IPR036259">
    <property type="entry name" value="MFS_trans_sf"/>
</dbReference>
<evidence type="ECO:0000313" key="9">
    <source>
        <dbReference type="EMBL" id="BDU75610.1"/>
    </source>
</evidence>
<dbReference type="Proteomes" id="UP001228113">
    <property type="component" value="Chromosome"/>
</dbReference>
<keyword evidence="6 7" id="KW-0472">Membrane</keyword>
<protein>
    <submittedName>
        <fullName evidence="9">MFS transporter</fullName>
    </submittedName>
</protein>
<keyword evidence="3" id="KW-1003">Cell membrane</keyword>
<keyword evidence="2" id="KW-0813">Transport</keyword>
<dbReference type="EMBL" id="AP027081">
    <property type="protein sequence ID" value="BDU75610.1"/>
    <property type="molecule type" value="Genomic_DNA"/>
</dbReference>
<feature type="transmembrane region" description="Helical" evidence="7">
    <location>
        <begin position="38"/>
        <end position="58"/>
    </location>
</feature>
<dbReference type="PROSITE" id="PS50850">
    <property type="entry name" value="MFS"/>
    <property type="match status" value="1"/>
</dbReference>
<keyword evidence="4 7" id="KW-0812">Transmembrane</keyword>
<feature type="transmembrane region" description="Helical" evidence="7">
    <location>
        <begin position="320"/>
        <end position="337"/>
    </location>
</feature>
<evidence type="ECO:0000256" key="4">
    <source>
        <dbReference type="ARBA" id="ARBA00022692"/>
    </source>
</evidence>
<dbReference type="PANTHER" id="PTHR23517:SF2">
    <property type="entry name" value="MULTIDRUG RESISTANCE PROTEIN MDTH"/>
    <property type="match status" value="1"/>
</dbReference>
<organism evidence="9 10">
    <name type="scientific">Mesoterricola sediminis</name>
    <dbReference type="NCBI Taxonomy" id="2927980"/>
    <lineage>
        <taxon>Bacteria</taxon>
        <taxon>Pseudomonadati</taxon>
        <taxon>Acidobacteriota</taxon>
        <taxon>Holophagae</taxon>
        <taxon>Holophagales</taxon>
        <taxon>Holophagaceae</taxon>
        <taxon>Mesoterricola</taxon>
    </lineage>
</organism>
<dbReference type="InterPro" id="IPR020846">
    <property type="entry name" value="MFS_dom"/>
</dbReference>
<keyword evidence="10" id="KW-1185">Reference proteome</keyword>
<feature type="transmembrane region" description="Helical" evidence="7">
    <location>
        <begin position="349"/>
        <end position="368"/>
    </location>
</feature>
<feature type="transmembrane region" description="Helical" evidence="7">
    <location>
        <begin position="195"/>
        <end position="216"/>
    </location>
</feature>
<dbReference type="InterPro" id="IPR050171">
    <property type="entry name" value="MFS_Transporters"/>
</dbReference>
<dbReference type="Pfam" id="PF07690">
    <property type="entry name" value="MFS_1"/>
    <property type="match status" value="1"/>
</dbReference>